<dbReference type="GO" id="GO:0005783">
    <property type="term" value="C:endoplasmic reticulum"/>
    <property type="evidence" value="ECO:0007669"/>
    <property type="project" value="TreeGrafter"/>
</dbReference>
<gene>
    <name evidence="8" type="ORF">DAKH74_030050</name>
</gene>
<feature type="transmembrane region" description="Helical" evidence="6">
    <location>
        <begin position="48"/>
        <end position="67"/>
    </location>
</feature>
<comment type="subcellular location">
    <subcellularLocation>
        <location evidence="1">Membrane</location>
        <topology evidence="1">Multi-pass membrane protein</topology>
    </subcellularLocation>
</comment>
<evidence type="ECO:0000256" key="1">
    <source>
        <dbReference type="ARBA" id="ARBA00004141"/>
    </source>
</evidence>
<dbReference type="CDD" id="cd08163">
    <property type="entry name" value="MPP_Cdc1"/>
    <property type="match status" value="1"/>
</dbReference>
<dbReference type="InterPro" id="IPR004843">
    <property type="entry name" value="Calcineurin-like_PHP"/>
</dbReference>
<dbReference type="Pfam" id="PF00149">
    <property type="entry name" value="Metallophos"/>
    <property type="match status" value="1"/>
</dbReference>
<dbReference type="Proteomes" id="UP001377567">
    <property type="component" value="Unassembled WGS sequence"/>
</dbReference>
<accession>A0AAV5S1C7</accession>
<comment type="caution">
    <text evidence="8">The sequence shown here is derived from an EMBL/GenBank/DDBJ whole genome shotgun (WGS) entry which is preliminary data.</text>
</comment>
<reference evidence="8 9" key="1">
    <citation type="journal article" date="2023" name="Elife">
        <title>Identification of key yeast species and microbe-microbe interactions impacting larval growth of Drosophila in the wild.</title>
        <authorList>
            <person name="Mure A."/>
            <person name="Sugiura Y."/>
            <person name="Maeda R."/>
            <person name="Honda K."/>
            <person name="Sakurai N."/>
            <person name="Takahashi Y."/>
            <person name="Watada M."/>
            <person name="Katoh T."/>
            <person name="Gotoh A."/>
            <person name="Gotoh Y."/>
            <person name="Taniguchi I."/>
            <person name="Nakamura K."/>
            <person name="Hayashi T."/>
            <person name="Katayama T."/>
            <person name="Uemura T."/>
            <person name="Hattori Y."/>
        </authorList>
    </citation>
    <scope>NUCLEOTIDE SEQUENCE [LARGE SCALE GENOMIC DNA]</scope>
    <source>
        <strain evidence="8 9">KH-74</strain>
    </source>
</reference>
<dbReference type="GO" id="GO:0016020">
    <property type="term" value="C:membrane"/>
    <property type="evidence" value="ECO:0007669"/>
    <property type="project" value="UniProtKB-SubCell"/>
</dbReference>
<dbReference type="InterPro" id="IPR029052">
    <property type="entry name" value="Metallo-depent_PP-like"/>
</dbReference>
<dbReference type="InterPro" id="IPR041834">
    <property type="entry name" value="MPP_Cdc1"/>
</dbReference>
<dbReference type="Gene3D" id="3.60.21.10">
    <property type="match status" value="1"/>
</dbReference>
<organism evidence="8 9">
    <name type="scientific">Maudiozyma humilis</name>
    <name type="common">Sour dough yeast</name>
    <name type="synonym">Kazachstania humilis</name>
    <dbReference type="NCBI Taxonomy" id="51915"/>
    <lineage>
        <taxon>Eukaryota</taxon>
        <taxon>Fungi</taxon>
        <taxon>Dikarya</taxon>
        <taxon>Ascomycota</taxon>
        <taxon>Saccharomycotina</taxon>
        <taxon>Saccharomycetes</taxon>
        <taxon>Saccharomycetales</taxon>
        <taxon>Saccharomycetaceae</taxon>
        <taxon>Maudiozyma</taxon>
    </lineage>
</organism>
<keyword evidence="3 6" id="KW-1133">Transmembrane helix</keyword>
<evidence type="ECO:0000256" key="4">
    <source>
        <dbReference type="ARBA" id="ARBA00023136"/>
    </source>
</evidence>
<sequence length="487" mass="56537">MLKRNTKSKAAARAKDRKKKGGKKPLFNRKHKGIIQINVPYFKWKLRVFWKLCAVSLIAWFLVINHYEHIAVKHALNKCAWDRWEHWPTDPTVPKKKQHVDSHKVALFADPQIMDKHSYPNRPWIVNYVTQILVDHYHKRNWRYVQYHLKPQTNFFLGDLFDGGSYWDDDYWMKEYNRFNEIFPKKPETRTVMSLPGNHDIGFGDTIVESSLDRFAAYFGPTSSSIDVGNHTFVLVDTISLSDRTNPNVSDVPRQFLNNWTRQAHPYPRILLTHVPLYRNPEVQTCGKQRESHKKFPIQKGVQYQTVIDSDLSQEVLAKVQPSFVFSGDDHDYCHIKHSYTTPRNTIAETEEITVKSCAMNMGISRPAIQLLSLHNDGAAPGSPTMQTQICYLPDPYSPIWAYIAMAVCNFLGMVWYLAKFDKVKGARIADYKDKGELPLPVSADSKAEKSKLRKKRFKTLLNDVNVNLNVIVTLLGYIFMYYYKCL</sequence>
<feature type="transmembrane region" description="Helical" evidence="6">
    <location>
        <begin position="461"/>
        <end position="484"/>
    </location>
</feature>
<evidence type="ECO:0000256" key="3">
    <source>
        <dbReference type="ARBA" id="ARBA00022989"/>
    </source>
</evidence>
<dbReference type="EMBL" id="BTGD01000008">
    <property type="protein sequence ID" value="GMM56389.1"/>
    <property type="molecule type" value="Genomic_DNA"/>
</dbReference>
<keyword evidence="9" id="KW-1185">Reference proteome</keyword>
<protein>
    <submittedName>
        <fullName evidence="8">Lipid phosphatase</fullName>
    </submittedName>
</protein>
<evidence type="ECO:0000256" key="6">
    <source>
        <dbReference type="SAM" id="Phobius"/>
    </source>
</evidence>
<keyword evidence="4 6" id="KW-0472">Membrane</keyword>
<evidence type="ECO:0000256" key="5">
    <source>
        <dbReference type="SAM" id="MobiDB-lite"/>
    </source>
</evidence>
<evidence type="ECO:0000259" key="7">
    <source>
        <dbReference type="Pfam" id="PF00149"/>
    </source>
</evidence>
<dbReference type="AlphaFoldDB" id="A0AAV5S1C7"/>
<dbReference type="InterPro" id="IPR033308">
    <property type="entry name" value="PGAP5/Cdc1/Ted1"/>
</dbReference>
<feature type="domain" description="Calcineurin-like phosphoesterase" evidence="7">
    <location>
        <begin position="104"/>
        <end position="332"/>
    </location>
</feature>
<evidence type="ECO:0000313" key="8">
    <source>
        <dbReference type="EMBL" id="GMM56389.1"/>
    </source>
</evidence>
<dbReference type="GO" id="GO:0006506">
    <property type="term" value="P:GPI anchor biosynthetic process"/>
    <property type="evidence" value="ECO:0007669"/>
    <property type="project" value="InterPro"/>
</dbReference>
<evidence type="ECO:0000256" key="2">
    <source>
        <dbReference type="ARBA" id="ARBA00022692"/>
    </source>
</evidence>
<feature type="region of interest" description="Disordered" evidence="5">
    <location>
        <begin position="1"/>
        <end position="26"/>
    </location>
</feature>
<dbReference type="SUPFAM" id="SSF56300">
    <property type="entry name" value="Metallo-dependent phosphatases"/>
    <property type="match status" value="1"/>
</dbReference>
<evidence type="ECO:0000313" key="9">
    <source>
        <dbReference type="Proteomes" id="UP001377567"/>
    </source>
</evidence>
<keyword evidence="2 6" id="KW-0812">Transmembrane</keyword>
<dbReference type="PANTHER" id="PTHR13315">
    <property type="entry name" value="METALLO PHOSPHOESTERASE RELATED"/>
    <property type="match status" value="1"/>
</dbReference>
<dbReference type="PANTHER" id="PTHR13315:SF4">
    <property type="entry name" value="METALLOPHOSPHOESTERASE, ISOFORM E"/>
    <property type="match status" value="1"/>
</dbReference>
<name>A0AAV5S1C7_MAUHU</name>
<feature type="transmembrane region" description="Helical" evidence="6">
    <location>
        <begin position="400"/>
        <end position="419"/>
    </location>
</feature>
<dbReference type="FunFam" id="3.60.21.10:FF:000093">
    <property type="entry name" value="Cell division cycle-related protein"/>
    <property type="match status" value="1"/>
</dbReference>
<dbReference type="GO" id="GO:0016787">
    <property type="term" value="F:hydrolase activity"/>
    <property type="evidence" value="ECO:0007669"/>
    <property type="project" value="InterPro"/>
</dbReference>
<proteinExistence type="predicted"/>